<comment type="similarity">
    <text evidence="1">Belongs to the LysR transcriptional regulatory family.</text>
</comment>
<dbReference type="PRINTS" id="PR00039">
    <property type="entry name" value="HTHLYSR"/>
</dbReference>
<dbReference type="PANTHER" id="PTHR30579:SF2">
    <property type="entry name" value="HTH-TYPE TRANSCRIPTIONAL REGULATOR ARGP"/>
    <property type="match status" value="1"/>
</dbReference>
<gene>
    <name evidence="7" type="ORF">GCM10025790_18460</name>
</gene>
<dbReference type="SUPFAM" id="SSF53850">
    <property type="entry name" value="Periplasmic binding protein-like II"/>
    <property type="match status" value="1"/>
</dbReference>
<organism evidence="7 8">
    <name type="scientific">Nesterenkonia rhizosphaerae</name>
    <dbReference type="NCBI Taxonomy" id="1348272"/>
    <lineage>
        <taxon>Bacteria</taxon>
        <taxon>Bacillati</taxon>
        <taxon>Actinomycetota</taxon>
        <taxon>Actinomycetes</taxon>
        <taxon>Micrococcales</taxon>
        <taxon>Micrococcaceae</taxon>
        <taxon>Nesterenkonia</taxon>
    </lineage>
</organism>
<dbReference type="InterPro" id="IPR036388">
    <property type="entry name" value="WH-like_DNA-bd_sf"/>
</dbReference>
<dbReference type="InterPro" id="IPR000847">
    <property type="entry name" value="LysR_HTH_N"/>
</dbReference>
<dbReference type="Proteomes" id="UP001500368">
    <property type="component" value="Unassembled WGS sequence"/>
</dbReference>
<dbReference type="PROSITE" id="PS50931">
    <property type="entry name" value="HTH_LYSR"/>
    <property type="match status" value="1"/>
</dbReference>
<sequence>MNLDQLRTLAAIIDEGSFEGAAYQLRITQSAVSQRVKALEAHVGQLLVRRESPCSVTAAGSAMLRLARQVQLLQEETWQELSPGPAARTITPLAVNADSLATWLYPVLRSAAGWSDITLDLHVEDQDHSSALLRTAEVLGAITAEPQPINGCTVEHLGDMRYLPVADPLLAKRHTTAAGVDWESIPALRFNSKDDLQHDLLRSKGITASAPAHVIPSSEGFLDAVRAGLGWGMLPQMQLGTLISDGSLVLLEEGLHRDVALYWQTWNLESARLTRVTQAIREAATDLH</sequence>
<comment type="caution">
    <text evidence="7">The sequence shown here is derived from an EMBL/GenBank/DDBJ whole genome shotgun (WGS) entry which is preliminary data.</text>
</comment>
<keyword evidence="4" id="KW-0010">Activator</keyword>
<dbReference type="PANTHER" id="PTHR30579">
    <property type="entry name" value="TRANSCRIPTIONAL REGULATOR"/>
    <property type="match status" value="1"/>
</dbReference>
<dbReference type="InterPro" id="IPR005119">
    <property type="entry name" value="LysR_subst-bd"/>
</dbReference>
<evidence type="ECO:0000256" key="1">
    <source>
        <dbReference type="ARBA" id="ARBA00009437"/>
    </source>
</evidence>
<dbReference type="InterPro" id="IPR017685">
    <property type="entry name" value="ArgP"/>
</dbReference>
<name>A0ABP9FZE0_9MICC</name>
<dbReference type="RefSeq" id="WP_345477741.1">
    <property type="nucleotide sequence ID" value="NZ_BAABLW010000007.1"/>
</dbReference>
<dbReference type="Pfam" id="PF00126">
    <property type="entry name" value="HTH_1"/>
    <property type="match status" value="1"/>
</dbReference>
<dbReference type="SUPFAM" id="SSF46785">
    <property type="entry name" value="Winged helix' DNA-binding domain"/>
    <property type="match status" value="1"/>
</dbReference>
<dbReference type="InterPro" id="IPR036390">
    <property type="entry name" value="WH_DNA-bd_sf"/>
</dbReference>
<keyword evidence="2" id="KW-0805">Transcription regulation</keyword>
<dbReference type="InterPro" id="IPR050176">
    <property type="entry name" value="LTTR"/>
</dbReference>
<dbReference type="NCBIfam" id="NF002964">
    <property type="entry name" value="PRK03635.1"/>
    <property type="match status" value="1"/>
</dbReference>
<proteinExistence type="inferred from homology"/>
<protein>
    <submittedName>
        <fullName evidence="7">ArgP/LysG family DNA-binding transcriptional regulator</fullName>
    </submittedName>
</protein>
<dbReference type="NCBIfam" id="TIGR03298">
    <property type="entry name" value="argP"/>
    <property type="match status" value="1"/>
</dbReference>
<dbReference type="EMBL" id="BAABLW010000007">
    <property type="protein sequence ID" value="GAA4922069.1"/>
    <property type="molecule type" value="Genomic_DNA"/>
</dbReference>
<evidence type="ECO:0000313" key="7">
    <source>
        <dbReference type="EMBL" id="GAA4922069.1"/>
    </source>
</evidence>
<evidence type="ECO:0000313" key="8">
    <source>
        <dbReference type="Proteomes" id="UP001500368"/>
    </source>
</evidence>
<evidence type="ECO:0000256" key="3">
    <source>
        <dbReference type="ARBA" id="ARBA00023125"/>
    </source>
</evidence>
<dbReference type="GO" id="GO:0003677">
    <property type="term" value="F:DNA binding"/>
    <property type="evidence" value="ECO:0007669"/>
    <property type="project" value="UniProtKB-KW"/>
</dbReference>
<keyword evidence="8" id="KW-1185">Reference proteome</keyword>
<evidence type="ECO:0000256" key="4">
    <source>
        <dbReference type="ARBA" id="ARBA00023159"/>
    </source>
</evidence>
<dbReference type="Gene3D" id="1.10.10.10">
    <property type="entry name" value="Winged helix-like DNA-binding domain superfamily/Winged helix DNA-binding domain"/>
    <property type="match status" value="1"/>
</dbReference>
<keyword evidence="3 7" id="KW-0238">DNA-binding</keyword>
<keyword evidence="5" id="KW-0804">Transcription</keyword>
<reference evidence="8" key="1">
    <citation type="journal article" date="2019" name="Int. J. Syst. Evol. Microbiol.">
        <title>The Global Catalogue of Microorganisms (GCM) 10K type strain sequencing project: providing services to taxonomists for standard genome sequencing and annotation.</title>
        <authorList>
            <consortium name="The Broad Institute Genomics Platform"/>
            <consortium name="The Broad Institute Genome Sequencing Center for Infectious Disease"/>
            <person name="Wu L."/>
            <person name="Ma J."/>
        </authorList>
    </citation>
    <scope>NUCLEOTIDE SEQUENCE [LARGE SCALE GENOMIC DNA]</scope>
    <source>
        <strain evidence="8">JCM 19129</strain>
    </source>
</reference>
<evidence type="ECO:0000256" key="5">
    <source>
        <dbReference type="ARBA" id="ARBA00023163"/>
    </source>
</evidence>
<evidence type="ECO:0000256" key="2">
    <source>
        <dbReference type="ARBA" id="ARBA00023015"/>
    </source>
</evidence>
<accession>A0ABP9FZE0</accession>
<dbReference type="Gene3D" id="3.40.190.290">
    <property type="match status" value="1"/>
</dbReference>
<feature type="domain" description="HTH lysR-type" evidence="6">
    <location>
        <begin position="1"/>
        <end position="57"/>
    </location>
</feature>
<evidence type="ECO:0000259" key="6">
    <source>
        <dbReference type="PROSITE" id="PS50931"/>
    </source>
</evidence>
<dbReference type="Pfam" id="PF03466">
    <property type="entry name" value="LysR_substrate"/>
    <property type="match status" value="1"/>
</dbReference>